<gene>
    <name evidence="8" type="ORF">Q9L42_017565</name>
</gene>
<proteinExistence type="inferred from homology"/>
<sequence length="591" mass="66884">MLDNLASPFQSFLSVNDRLYWLYILSSITVAYFLYVSYKNKHTGVILSPFAFLFPKKVILHPSAINDYFFFYANTLFQAMFMGVFFSSTSIIISGHTQNLLTASLFHYKGIFSNIAYKDVIIVVILTLIGDFALFISHYCQHKLPWLWEFHKVHHSAEVMTPITVYRMHPVDNIFTASTVGILNGLALGTIFFFIGENFNFVNIAGSSVVLILFYLFGYNLRHSHIWLSYGPFFSKLLISPAQHQIHHSANPTHFDKNFGFIFAIWDALFRSLYIPKQREILLFGLGGHENKQFSSFWSLYLMPFKNLASSFRLSMFLEPKRYLSVLVFLSIVFPSVYLNLRSAKPLEAPGDVFMEDMTWKEIQKAINSGTNTVLIPTGGTEQNGPHMVLGKHNYIVKYTAGKIAEQLGDTLVAPVLTYVPEGTITPPDEHMRFSGTLSVSDKVFSQTLEFTVRSLKQHGFKTIVFIGDSGGNQPMQALVAAKLNALWQKEDIRVLHIDDYYNNNHQIEYLSNHGFSAKQIGGHAGIRDTSELLAIFPDGVRTFALQDYSQSTFLKTGANGDASKANAILGRYLLKLKIEAAVKQIREKSH</sequence>
<evidence type="ECO:0000256" key="1">
    <source>
        <dbReference type="ARBA" id="ARBA00001947"/>
    </source>
</evidence>
<feature type="transmembrane region" description="Helical" evidence="6">
    <location>
        <begin position="174"/>
        <end position="195"/>
    </location>
</feature>
<evidence type="ECO:0000259" key="7">
    <source>
        <dbReference type="Pfam" id="PF04116"/>
    </source>
</evidence>
<keyword evidence="2" id="KW-0479">Metal-binding</keyword>
<dbReference type="InterPro" id="IPR024087">
    <property type="entry name" value="Creatininase-like_sf"/>
</dbReference>
<dbReference type="Pfam" id="PF02633">
    <property type="entry name" value="Creatininase"/>
    <property type="match status" value="1"/>
</dbReference>
<dbReference type="Gene3D" id="3.40.50.10310">
    <property type="entry name" value="Creatininase"/>
    <property type="match status" value="1"/>
</dbReference>
<dbReference type="SUPFAM" id="SSF102215">
    <property type="entry name" value="Creatininase"/>
    <property type="match status" value="1"/>
</dbReference>
<protein>
    <submittedName>
        <fullName evidence="8">Creatininase family protein</fullName>
    </submittedName>
</protein>
<dbReference type="RefSeq" id="WP_349431514.1">
    <property type="nucleotide sequence ID" value="NZ_CP157743.1"/>
</dbReference>
<dbReference type="GO" id="GO:0008610">
    <property type="term" value="P:lipid biosynthetic process"/>
    <property type="evidence" value="ECO:0007669"/>
    <property type="project" value="InterPro"/>
</dbReference>
<feature type="transmembrane region" description="Helical" evidence="6">
    <location>
        <begin position="20"/>
        <end position="38"/>
    </location>
</feature>
<keyword evidence="9" id="KW-1185">Reference proteome</keyword>
<dbReference type="KEGG" id="mech:Q9L42_017565"/>
<dbReference type="PANTHER" id="PTHR35005">
    <property type="entry name" value="3-DEHYDRO-SCYLLO-INOSOSE HYDROLASE"/>
    <property type="match status" value="1"/>
</dbReference>
<evidence type="ECO:0000256" key="4">
    <source>
        <dbReference type="ARBA" id="ARBA00022833"/>
    </source>
</evidence>
<evidence type="ECO:0000256" key="3">
    <source>
        <dbReference type="ARBA" id="ARBA00022801"/>
    </source>
</evidence>
<organism evidence="8 9">
    <name type="scientific">Methylomarinum roseum</name>
    <dbReference type="NCBI Taxonomy" id="3067653"/>
    <lineage>
        <taxon>Bacteria</taxon>
        <taxon>Pseudomonadati</taxon>
        <taxon>Pseudomonadota</taxon>
        <taxon>Gammaproteobacteria</taxon>
        <taxon>Methylococcales</taxon>
        <taxon>Methylococcaceae</taxon>
        <taxon>Methylomarinum</taxon>
    </lineage>
</organism>
<feature type="transmembrane region" description="Helical" evidence="6">
    <location>
        <begin position="69"/>
        <end position="95"/>
    </location>
</feature>
<evidence type="ECO:0000313" key="9">
    <source>
        <dbReference type="Proteomes" id="UP001225378"/>
    </source>
</evidence>
<evidence type="ECO:0000313" key="8">
    <source>
        <dbReference type="EMBL" id="XBS20142.1"/>
    </source>
</evidence>
<accession>A0AAU7NT34</accession>
<dbReference type="GO" id="GO:0005506">
    <property type="term" value="F:iron ion binding"/>
    <property type="evidence" value="ECO:0007669"/>
    <property type="project" value="InterPro"/>
</dbReference>
<keyword evidence="6" id="KW-0472">Membrane</keyword>
<name>A0AAU7NT34_9GAMM</name>
<dbReference type="InterPro" id="IPR006694">
    <property type="entry name" value="Fatty_acid_hydroxylase"/>
</dbReference>
<dbReference type="EMBL" id="CP157743">
    <property type="protein sequence ID" value="XBS20142.1"/>
    <property type="molecule type" value="Genomic_DNA"/>
</dbReference>
<reference evidence="8 9" key="1">
    <citation type="journal article" date="2024" name="Microbiology">
        <title>Methylomarinum rosea sp. nov., a novel halophilic methanotrophic bacterium from the hypersaline Lake Elton.</title>
        <authorList>
            <person name="Suleimanov R.Z."/>
            <person name="Oshkin I.Y."/>
            <person name="Danilova O.V."/>
            <person name="Suzina N.E."/>
            <person name="Dedysh S.N."/>
        </authorList>
    </citation>
    <scope>NUCLEOTIDE SEQUENCE [LARGE SCALE GENOMIC DNA]</scope>
    <source>
        <strain evidence="8 9">Ch1-1</strain>
    </source>
</reference>
<dbReference type="GO" id="GO:0016491">
    <property type="term" value="F:oxidoreductase activity"/>
    <property type="evidence" value="ECO:0007669"/>
    <property type="project" value="InterPro"/>
</dbReference>
<comment type="similarity">
    <text evidence="5">Belongs to the creatininase superfamily.</text>
</comment>
<dbReference type="Proteomes" id="UP001225378">
    <property type="component" value="Chromosome"/>
</dbReference>
<dbReference type="Pfam" id="PF04116">
    <property type="entry name" value="FA_hydroxylase"/>
    <property type="match status" value="1"/>
</dbReference>
<dbReference type="InterPro" id="IPR003785">
    <property type="entry name" value="Creatininase/forma_Hydrolase"/>
</dbReference>
<keyword evidence="3" id="KW-0378">Hydrolase</keyword>
<evidence type="ECO:0000256" key="5">
    <source>
        <dbReference type="ARBA" id="ARBA00024029"/>
    </source>
</evidence>
<dbReference type="GO" id="GO:0016811">
    <property type="term" value="F:hydrolase activity, acting on carbon-nitrogen (but not peptide) bonds, in linear amides"/>
    <property type="evidence" value="ECO:0007669"/>
    <property type="project" value="TreeGrafter"/>
</dbReference>
<evidence type="ECO:0000256" key="6">
    <source>
        <dbReference type="SAM" id="Phobius"/>
    </source>
</evidence>
<keyword evidence="4" id="KW-0862">Zinc</keyword>
<keyword evidence="6" id="KW-0812">Transmembrane</keyword>
<comment type="cofactor">
    <cofactor evidence="1">
        <name>Zn(2+)</name>
        <dbReference type="ChEBI" id="CHEBI:29105"/>
    </cofactor>
</comment>
<feature type="transmembrane region" description="Helical" evidence="6">
    <location>
        <begin position="201"/>
        <end position="221"/>
    </location>
</feature>
<keyword evidence="6" id="KW-1133">Transmembrane helix</keyword>
<dbReference type="AlphaFoldDB" id="A0AAU7NT34"/>
<feature type="domain" description="Fatty acid hydroxylase" evidence="7">
    <location>
        <begin position="124"/>
        <end position="271"/>
    </location>
</feature>
<dbReference type="GO" id="GO:0009231">
    <property type="term" value="P:riboflavin biosynthetic process"/>
    <property type="evidence" value="ECO:0007669"/>
    <property type="project" value="TreeGrafter"/>
</dbReference>
<dbReference type="PANTHER" id="PTHR35005:SF1">
    <property type="entry name" value="2-AMINO-5-FORMYLAMINO-6-RIBOSYLAMINOPYRIMIDIN-4(3H)-ONE 5'-MONOPHOSPHATE DEFORMYLASE"/>
    <property type="match status" value="1"/>
</dbReference>
<evidence type="ECO:0000256" key="2">
    <source>
        <dbReference type="ARBA" id="ARBA00022723"/>
    </source>
</evidence>
<feature type="transmembrane region" description="Helical" evidence="6">
    <location>
        <begin position="115"/>
        <end position="136"/>
    </location>
</feature>